<proteinExistence type="predicted"/>
<sequence length="454" mass="48606">MSDRPQQQQQPGCFSCVKEMLSRAGLLLRNEVKETRSMLSDREGFSGTPQLSPFVVDRNRVRSSSTVSRLGLDETVSCRRPYASYSTASRLGRSPDDVPSYSSSDSCRARMPVVATKVSIICDDVVPCDSLIKTVCSGCKASSMFDDTVATKSNESNEYLTEMAGRVPHEACLMADLSTVAKWADIMILAVSSRVYEQVLVSLVGKIKQASEKAPSLCLNIPIDEDGFISLSDMAITTLRPSGLASATVMFNLGTKSPRFVIGSHDPSQGELLAALIESANASADAWVIEQPNAVEAIFALGPLVKAAIASGPVDGRSSRELTIIGEVQTLLRRYMRYNKEPSCCRLIPQIVHYMASEPAGGDSSGSGLSTLCLARDFLTFVHHKNLTNKVPELTGVACDILEEKYGLKAITGPGEMYSPAATRAEGCPPPSSVDAPTAAEAITSHQPLAIVAN</sequence>
<gene>
    <name evidence="1" type="ORF">FOL47_008779</name>
</gene>
<dbReference type="Proteomes" id="UP000591131">
    <property type="component" value="Unassembled WGS sequence"/>
</dbReference>
<keyword evidence="2" id="KW-1185">Reference proteome</keyword>
<dbReference type="OrthoDB" id="441370at2759"/>
<comment type="caution">
    <text evidence="1">The sequence shown here is derived from an EMBL/GenBank/DDBJ whole genome shotgun (WGS) entry which is preliminary data.</text>
</comment>
<evidence type="ECO:0000313" key="1">
    <source>
        <dbReference type="EMBL" id="KAF4674729.1"/>
    </source>
</evidence>
<organism evidence="1 2">
    <name type="scientific">Perkinsus chesapeaki</name>
    <name type="common">Clam parasite</name>
    <name type="synonym">Perkinsus andrewsi</name>
    <dbReference type="NCBI Taxonomy" id="330153"/>
    <lineage>
        <taxon>Eukaryota</taxon>
        <taxon>Sar</taxon>
        <taxon>Alveolata</taxon>
        <taxon>Perkinsozoa</taxon>
        <taxon>Perkinsea</taxon>
        <taxon>Perkinsida</taxon>
        <taxon>Perkinsidae</taxon>
        <taxon>Perkinsus</taxon>
    </lineage>
</organism>
<evidence type="ECO:0000313" key="2">
    <source>
        <dbReference type="Proteomes" id="UP000591131"/>
    </source>
</evidence>
<accession>A0A7J6MT12</accession>
<dbReference type="EMBL" id="JAAPAO010000058">
    <property type="protein sequence ID" value="KAF4674729.1"/>
    <property type="molecule type" value="Genomic_DNA"/>
</dbReference>
<protein>
    <submittedName>
        <fullName evidence="1">Uncharacterized protein</fullName>
    </submittedName>
</protein>
<dbReference type="AlphaFoldDB" id="A0A7J6MT12"/>
<reference evidence="1 2" key="1">
    <citation type="submission" date="2020-04" db="EMBL/GenBank/DDBJ databases">
        <title>Perkinsus chesapeaki whole genome sequence.</title>
        <authorList>
            <person name="Bogema D.R."/>
        </authorList>
    </citation>
    <scope>NUCLEOTIDE SEQUENCE [LARGE SCALE GENOMIC DNA]</scope>
    <source>
        <strain evidence="1">ATCC PRA-425</strain>
    </source>
</reference>
<name>A0A7J6MT12_PERCH</name>